<dbReference type="InterPro" id="IPR027417">
    <property type="entry name" value="P-loop_NTPase"/>
</dbReference>
<dbReference type="NCBIfam" id="NF004384">
    <property type="entry name" value="PRK05748.1"/>
    <property type="match status" value="1"/>
</dbReference>
<dbReference type="GO" id="GO:0006269">
    <property type="term" value="P:DNA replication, synthesis of primer"/>
    <property type="evidence" value="ECO:0007669"/>
    <property type="project" value="UniProtKB-UniRule"/>
</dbReference>
<dbReference type="GO" id="GO:1990077">
    <property type="term" value="C:primosome complex"/>
    <property type="evidence" value="ECO:0007669"/>
    <property type="project" value="UniProtKB-UniRule"/>
</dbReference>
<dbReference type="InterPro" id="IPR036185">
    <property type="entry name" value="DNA_heli_DnaB-like_N_sf"/>
</dbReference>
<evidence type="ECO:0000256" key="1">
    <source>
        <dbReference type="ARBA" id="ARBA00008428"/>
    </source>
</evidence>
<keyword evidence="17" id="KW-1185">Reference proteome</keyword>
<dbReference type="InterPro" id="IPR007692">
    <property type="entry name" value="DNA_helicase_DnaB"/>
</dbReference>
<dbReference type="Pfam" id="PF03796">
    <property type="entry name" value="DnaB_C"/>
    <property type="match status" value="1"/>
</dbReference>
<dbReference type="GO" id="GO:0005829">
    <property type="term" value="C:cytosol"/>
    <property type="evidence" value="ECO:0007669"/>
    <property type="project" value="TreeGrafter"/>
</dbReference>
<comment type="function">
    <text evidence="10 13">The main replicative DNA helicase, it participates in initiation and elongation during chromosome replication. Travels ahead of the DNA replisome, separating dsDNA into templates for DNA synthesis. A processive ATP-dependent 5'-3' DNA helicase it has DNA-dependent ATPase activity.</text>
</comment>
<reference evidence="16 17" key="1">
    <citation type="journal article" date="2005" name="Nucleic Acids Res.">
        <title>The genome sequence of Xanthomonas oryzae pathovar oryzae KACC10331, the bacterial blight pathogen of rice.</title>
        <authorList>
            <person name="Lee B.M."/>
            <person name="Park Y.J."/>
            <person name="Park D.S."/>
            <person name="Kang H.W."/>
            <person name="Kim J.G."/>
            <person name="Song E.S."/>
            <person name="Park I.C."/>
            <person name="Yoon U.H."/>
            <person name="Hahn J.H."/>
            <person name="Koo B.S."/>
            <person name="Lee G.B."/>
            <person name="Kim H."/>
            <person name="Park H.S."/>
            <person name="Yoon K.O."/>
            <person name="Kim J.H."/>
            <person name="Jung C.H."/>
            <person name="Koh N.H."/>
            <person name="Seo J.S."/>
            <person name="Go S.J."/>
        </authorList>
    </citation>
    <scope>NUCLEOTIDE SEQUENCE [LARGE SCALE GENOMIC DNA]</scope>
    <source>
        <strain evidence="17">KACC10331 / KXO85</strain>
    </source>
</reference>
<dbReference type="STRING" id="291331.XOO1525"/>
<feature type="region of interest" description="Disordered" evidence="14">
    <location>
        <begin position="57"/>
        <end position="80"/>
    </location>
</feature>
<dbReference type="CDD" id="cd00984">
    <property type="entry name" value="DnaB_C"/>
    <property type="match status" value="1"/>
</dbReference>
<evidence type="ECO:0000256" key="9">
    <source>
        <dbReference type="ARBA" id="ARBA00023235"/>
    </source>
</evidence>
<evidence type="ECO:0000256" key="14">
    <source>
        <dbReference type="SAM" id="MobiDB-lite"/>
    </source>
</evidence>
<dbReference type="Gene3D" id="1.10.860.10">
    <property type="entry name" value="DNAb Helicase, Chain A"/>
    <property type="match status" value="1"/>
</dbReference>
<dbReference type="InterPro" id="IPR016136">
    <property type="entry name" value="DNA_helicase_N/primase_C"/>
</dbReference>
<organism evidence="16 17">
    <name type="scientific">Xanthomonas oryzae pv. oryzae (strain KACC10331 / KXO85)</name>
    <dbReference type="NCBI Taxonomy" id="291331"/>
    <lineage>
        <taxon>Bacteria</taxon>
        <taxon>Pseudomonadati</taxon>
        <taxon>Pseudomonadota</taxon>
        <taxon>Gammaproteobacteria</taxon>
        <taxon>Lysobacterales</taxon>
        <taxon>Lysobacteraceae</taxon>
        <taxon>Xanthomonas</taxon>
    </lineage>
</organism>
<evidence type="ECO:0000256" key="8">
    <source>
        <dbReference type="ARBA" id="ARBA00023125"/>
    </source>
</evidence>
<protein>
    <recommendedName>
        <fullName evidence="12 13">Replicative DNA helicase</fullName>
        <ecNumber evidence="12 13">5.6.2.3</ecNumber>
    </recommendedName>
</protein>
<feature type="domain" description="SF4 helicase" evidence="15">
    <location>
        <begin position="256"/>
        <end position="522"/>
    </location>
</feature>
<dbReference type="FunFam" id="3.40.50.300:FF:000076">
    <property type="entry name" value="Replicative DNA helicase"/>
    <property type="match status" value="1"/>
</dbReference>
<evidence type="ECO:0000256" key="13">
    <source>
        <dbReference type="RuleBase" id="RU362085"/>
    </source>
</evidence>
<evidence type="ECO:0000256" key="12">
    <source>
        <dbReference type="NCBIfam" id="TIGR00665"/>
    </source>
</evidence>
<keyword evidence="8 13" id="KW-0238">DNA-binding</keyword>
<evidence type="ECO:0000256" key="3">
    <source>
        <dbReference type="ARBA" id="ARBA00022705"/>
    </source>
</evidence>
<dbReference type="Proteomes" id="UP000006735">
    <property type="component" value="Chromosome"/>
</dbReference>
<dbReference type="PANTHER" id="PTHR30153">
    <property type="entry name" value="REPLICATIVE DNA HELICASE DNAB"/>
    <property type="match status" value="1"/>
</dbReference>
<accession>Q5H2P2</accession>
<evidence type="ECO:0000256" key="11">
    <source>
        <dbReference type="ARBA" id="ARBA00048954"/>
    </source>
</evidence>
<evidence type="ECO:0000313" key="17">
    <source>
        <dbReference type="Proteomes" id="UP000006735"/>
    </source>
</evidence>
<dbReference type="NCBIfam" id="NF006443">
    <property type="entry name" value="PRK08760.1"/>
    <property type="match status" value="1"/>
</dbReference>
<evidence type="ECO:0000259" key="15">
    <source>
        <dbReference type="PROSITE" id="PS51199"/>
    </source>
</evidence>
<dbReference type="Gene3D" id="3.40.50.300">
    <property type="entry name" value="P-loop containing nucleotide triphosphate hydrolases"/>
    <property type="match status" value="1"/>
</dbReference>
<dbReference type="GO" id="GO:0043139">
    <property type="term" value="F:5'-3' DNA helicase activity"/>
    <property type="evidence" value="ECO:0007669"/>
    <property type="project" value="UniProtKB-EC"/>
</dbReference>
<comment type="similarity">
    <text evidence="1 13">Belongs to the helicase family. DnaB subfamily.</text>
</comment>
<name>Q5H2P2_XANOR</name>
<dbReference type="InterPro" id="IPR007694">
    <property type="entry name" value="DNA_helicase_DnaB-like_C"/>
</dbReference>
<keyword evidence="9" id="KW-0413">Isomerase</keyword>
<proteinExistence type="inferred from homology"/>
<keyword evidence="7 13" id="KW-0067">ATP-binding</keyword>
<dbReference type="SUPFAM" id="SSF52540">
    <property type="entry name" value="P-loop containing nucleoside triphosphate hydrolases"/>
    <property type="match status" value="1"/>
</dbReference>
<keyword evidence="3 13" id="KW-0235">DNA replication</keyword>
<dbReference type="EC" id="5.6.2.3" evidence="12 13"/>
<evidence type="ECO:0000256" key="4">
    <source>
        <dbReference type="ARBA" id="ARBA00022741"/>
    </source>
</evidence>
<dbReference type="GO" id="GO:0005524">
    <property type="term" value="F:ATP binding"/>
    <property type="evidence" value="ECO:0007669"/>
    <property type="project" value="UniProtKB-UniRule"/>
</dbReference>
<comment type="catalytic activity">
    <reaction evidence="11 13">
        <text>ATP + H2O = ADP + phosphate + H(+)</text>
        <dbReference type="Rhea" id="RHEA:13065"/>
        <dbReference type="ChEBI" id="CHEBI:15377"/>
        <dbReference type="ChEBI" id="CHEBI:15378"/>
        <dbReference type="ChEBI" id="CHEBI:30616"/>
        <dbReference type="ChEBI" id="CHEBI:43474"/>
        <dbReference type="ChEBI" id="CHEBI:456216"/>
        <dbReference type="EC" id="5.6.2.3"/>
    </reaction>
</comment>
<keyword evidence="2 13" id="KW-0639">Primosome</keyword>
<dbReference type="EMBL" id="AE013598">
    <property type="protein sequence ID" value="AAW74779.1"/>
    <property type="molecule type" value="Genomic_DNA"/>
</dbReference>
<dbReference type="KEGG" id="xoo:XOO1525"/>
<gene>
    <name evidence="16" type="primary">dnaB</name>
    <name evidence="16" type="ordered locus">XOO1525</name>
</gene>
<evidence type="ECO:0000256" key="10">
    <source>
        <dbReference type="ARBA" id="ARBA00044932"/>
    </source>
</evidence>
<dbReference type="PROSITE" id="PS51199">
    <property type="entry name" value="SF4_HELICASE"/>
    <property type="match status" value="1"/>
</dbReference>
<sequence length="527" mass="58668">MAQRSWHLRQPARGTLIHRLYTSYPQSCAWSSASPMTMLPALVCPRQVCLSMSARPGFRSKRNRDRDDDDYDRPEPRLDQLRVPPHSVEAEQAVLGGLMLAPDAFDRVNDQLTENDFYRRDHRLIYRAIRELNQKDRPFDAVTLGEWFESQGKLEQVGDGAYLIELASTTPSAANIAAYAEIVRDKAVLRQLIDVGTTIVNDGFQPEGRDSIELLSSAEKAVFKIAEAGARGRADFVAMPGALKDAFEELRNRFENGGNITGLPTGYNDFDAMTAGLQPTDLIILAARPAMGKTTFALNIAEYAAIKSKKGVAVFSMEMSASQLAMRLISSNGRINAQRLRTGALEDEDWARVTGAIKMLKETKIFIDDTPGVSPEVLRSKCRRLKREHDLGLIVIDYLQLMSVPGNSENRATEISEISRGLKGLAKELNVPVIALSQLNRSLETRTDKRPVMADLRESGAIEQDADMIVFIYRDDYYNKENSPDKGLAEIIIGKHRGGPTGSCKLKFFGEYTRFDNLAHDSVGSFE</sequence>
<dbReference type="HOGENOM" id="CLU_005373_0_0_6"/>
<evidence type="ECO:0000256" key="2">
    <source>
        <dbReference type="ARBA" id="ARBA00022515"/>
    </source>
</evidence>
<keyword evidence="5 13" id="KW-0378">Hydrolase</keyword>
<dbReference type="SUPFAM" id="SSF48024">
    <property type="entry name" value="N-terminal domain of DnaB helicase"/>
    <property type="match status" value="1"/>
</dbReference>
<keyword evidence="4 13" id="KW-0547">Nucleotide-binding</keyword>
<dbReference type="GO" id="GO:0003677">
    <property type="term" value="F:DNA binding"/>
    <property type="evidence" value="ECO:0007669"/>
    <property type="project" value="UniProtKB-UniRule"/>
</dbReference>
<dbReference type="NCBIfam" id="TIGR00665">
    <property type="entry name" value="DnaB"/>
    <property type="match status" value="1"/>
</dbReference>
<evidence type="ECO:0000256" key="5">
    <source>
        <dbReference type="ARBA" id="ARBA00022801"/>
    </source>
</evidence>
<dbReference type="InterPro" id="IPR007693">
    <property type="entry name" value="DNA_helicase_DnaB-like_N"/>
</dbReference>
<dbReference type="Pfam" id="PF00772">
    <property type="entry name" value="DnaB"/>
    <property type="match status" value="1"/>
</dbReference>
<dbReference type="AlphaFoldDB" id="Q5H2P2"/>
<evidence type="ECO:0000256" key="7">
    <source>
        <dbReference type="ARBA" id="ARBA00022840"/>
    </source>
</evidence>
<dbReference type="PANTHER" id="PTHR30153:SF2">
    <property type="entry name" value="REPLICATIVE DNA HELICASE"/>
    <property type="match status" value="1"/>
</dbReference>
<evidence type="ECO:0000256" key="6">
    <source>
        <dbReference type="ARBA" id="ARBA00022806"/>
    </source>
</evidence>
<dbReference type="FunFam" id="1.10.860.10:FF:000001">
    <property type="entry name" value="Replicative DNA helicase"/>
    <property type="match status" value="1"/>
</dbReference>
<dbReference type="GO" id="GO:0016887">
    <property type="term" value="F:ATP hydrolysis activity"/>
    <property type="evidence" value="ECO:0007669"/>
    <property type="project" value="RHEA"/>
</dbReference>
<keyword evidence="6 13" id="KW-0347">Helicase</keyword>
<evidence type="ECO:0000313" key="16">
    <source>
        <dbReference type="EMBL" id="AAW74779.1"/>
    </source>
</evidence>
<dbReference type="GO" id="GO:0042802">
    <property type="term" value="F:identical protein binding"/>
    <property type="evidence" value="ECO:0007669"/>
    <property type="project" value="UniProtKB-ARBA"/>
</dbReference>